<protein>
    <recommendedName>
        <fullName evidence="4">Transketolase N-terminal domain-containing protein</fullName>
    </recommendedName>
</protein>
<dbReference type="AlphaFoldDB" id="A0A1F7GW01"/>
<evidence type="ECO:0000313" key="6">
    <source>
        <dbReference type="Proteomes" id="UP000177159"/>
    </source>
</evidence>
<dbReference type="Gene3D" id="3.40.50.970">
    <property type="match status" value="1"/>
</dbReference>
<dbReference type="Pfam" id="PF00456">
    <property type="entry name" value="Transketolase_N"/>
    <property type="match status" value="1"/>
</dbReference>
<feature type="domain" description="Transketolase N-terminal" evidence="4">
    <location>
        <begin position="17"/>
        <end position="242"/>
    </location>
</feature>
<keyword evidence="3" id="KW-0786">Thiamine pyrophosphate</keyword>
<comment type="similarity">
    <text evidence="2">Belongs to the transketolase family.</text>
</comment>
<reference evidence="5 6" key="1">
    <citation type="journal article" date="2016" name="Nat. Commun.">
        <title>Thousands of microbial genomes shed light on interconnected biogeochemical processes in an aquifer system.</title>
        <authorList>
            <person name="Anantharaman K."/>
            <person name="Brown C.T."/>
            <person name="Hug L.A."/>
            <person name="Sharon I."/>
            <person name="Castelle C.J."/>
            <person name="Probst A.J."/>
            <person name="Thomas B.C."/>
            <person name="Singh A."/>
            <person name="Wilkins M.J."/>
            <person name="Karaoz U."/>
            <person name="Brodie E.L."/>
            <person name="Williams K.H."/>
            <person name="Hubbard S.S."/>
            <person name="Banfield J.F."/>
        </authorList>
    </citation>
    <scope>NUCLEOTIDE SEQUENCE [LARGE SCALE GENOMIC DNA]</scope>
</reference>
<dbReference type="InterPro" id="IPR005474">
    <property type="entry name" value="Transketolase_N"/>
</dbReference>
<dbReference type="Proteomes" id="UP000177159">
    <property type="component" value="Unassembled WGS sequence"/>
</dbReference>
<dbReference type="PANTHER" id="PTHR47514:SF1">
    <property type="entry name" value="TRANSKETOLASE N-TERMINAL SECTION-RELATED"/>
    <property type="match status" value="1"/>
</dbReference>
<dbReference type="EMBL" id="MFZM01000024">
    <property type="protein sequence ID" value="OGK23189.1"/>
    <property type="molecule type" value="Genomic_DNA"/>
</dbReference>
<evidence type="ECO:0000259" key="4">
    <source>
        <dbReference type="Pfam" id="PF00456"/>
    </source>
</evidence>
<evidence type="ECO:0000256" key="3">
    <source>
        <dbReference type="ARBA" id="ARBA00023052"/>
    </source>
</evidence>
<comment type="cofactor">
    <cofactor evidence="1">
        <name>thiamine diphosphate</name>
        <dbReference type="ChEBI" id="CHEBI:58937"/>
    </cofactor>
</comment>
<proteinExistence type="inferred from homology"/>
<evidence type="ECO:0000313" key="5">
    <source>
        <dbReference type="EMBL" id="OGK23189.1"/>
    </source>
</evidence>
<dbReference type="InterPro" id="IPR029061">
    <property type="entry name" value="THDP-binding"/>
</dbReference>
<comment type="caution">
    <text evidence="5">The sequence shown here is derived from an EMBL/GenBank/DDBJ whole genome shotgun (WGS) entry which is preliminary data.</text>
</comment>
<sequence length="263" mass="29146">MSHANKKNISLALRTRILEIAAKTEKAHVHIGSCMSCIDILIETFLFQMRPRDKFILSKGHASLALYVILNHQKKLSNKKLATYFLEGTHFGIHTPSTLPKHIPLATGSLGHGLSFASGLALAYKFQNPSKPKRVFCLMSDGECNEGAVWEGAQFASHHKLNNLFVMIDKNGLQALGRTKDVLGDSATIAKWKSFGFNALICKGHDFDSLGSGFKKLSNFKNSRPRMLICKTIRGHGIKHIENKVVSNYTVVTKALFNKITLV</sequence>
<evidence type="ECO:0000256" key="2">
    <source>
        <dbReference type="ARBA" id="ARBA00007131"/>
    </source>
</evidence>
<name>A0A1F7GW01_9BACT</name>
<evidence type="ECO:0000256" key="1">
    <source>
        <dbReference type="ARBA" id="ARBA00001964"/>
    </source>
</evidence>
<gene>
    <name evidence="5" type="ORF">A3C24_00840</name>
</gene>
<dbReference type="SUPFAM" id="SSF52518">
    <property type="entry name" value="Thiamin diphosphate-binding fold (THDP-binding)"/>
    <property type="match status" value="1"/>
</dbReference>
<organism evidence="5 6">
    <name type="scientific">Candidatus Roizmanbacteria bacterium RIFCSPHIGHO2_02_FULL_37_24</name>
    <dbReference type="NCBI Taxonomy" id="1802037"/>
    <lineage>
        <taxon>Bacteria</taxon>
        <taxon>Candidatus Roizmaniibacteriota</taxon>
    </lineage>
</organism>
<dbReference type="PANTHER" id="PTHR47514">
    <property type="entry name" value="TRANSKETOLASE N-TERMINAL SECTION-RELATED"/>
    <property type="match status" value="1"/>
</dbReference>
<accession>A0A1F7GW01</accession>